<feature type="transmembrane region" description="Helical" evidence="1">
    <location>
        <begin position="232"/>
        <end position="250"/>
    </location>
</feature>
<evidence type="ECO:0000313" key="2">
    <source>
        <dbReference type="EMBL" id="MBO1519044.1"/>
    </source>
</evidence>
<keyword evidence="1" id="KW-1133">Transmembrane helix</keyword>
<dbReference type="Proteomes" id="UP000664882">
    <property type="component" value="Unassembled WGS sequence"/>
</dbReference>
<organism evidence="2 3">
    <name type="scientific">Oceanisphaera pacifica</name>
    <dbReference type="NCBI Taxonomy" id="2818389"/>
    <lineage>
        <taxon>Bacteria</taxon>
        <taxon>Pseudomonadati</taxon>
        <taxon>Pseudomonadota</taxon>
        <taxon>Gammaproteobacteria</taxon>
        <taxon>Aeromonadales</taxon>
        <taxon>Aeromonadaceae</taxon>
        <taxon>Oceanisphaera</taxon>
    </lineage>
</organism>
<keyword evidence="3" id="KW-1185">Reference proteome</keyword>
<feature type="transmembrane region" description="Helical" evidence="1">
    <location>
        <begin position="60"/>
        <end position="80"/>
    </location>
</feature>
<dbReference type="RefSeq" id="WP_208004815.1">
    <property type="nucleotide sequence ID" value="NZ_JAGDFX010000005.1"/>
</dbReference>
<evidence type="ECO:0000256" key="1">
    <source>
        <dbReference type="SAM" id="Phobius"/>
    </source>
</evidence>
<keyword evidence="1" id="KW-0812">Transmembrane</keyword>
<dbReference type="Pfam" id="PF11168">
    <property type="entry name" value="DUF2955"/>
    <property type="match status" value="1"/>
</dbReference>
<feature type="transmembrane region" description="Helical" evidence="1">
    <location>
        <begin position="112"/>
        <end position="131"/>
    </location>
</feature>
<feature type="transmembrane region" description="Helical" evidence="1">
    <location>
        <begin position="138"/>
        <end position="161"/>
    </location>
</feature>
<comment type="caution">
    <text evidence="2">The sequence shown here is derived from an EMBL/GenBank/DDBJ whole genome shotgun (WGS) entry which is preliminary data.</text>
</comment>
<feature type="transmembrane region" description="Helical" evidence="1">
    <location>
        <begin position="314"/>
        <end position="336"/>
    </location>
</feature>
<feature type="transmembrane region" description="Helical" evidence="1">
    <location>
        <begin position="191"/>
        <end position="211"/>
    </location>
</feature>
<feature type="transmembrane region" description="Helical" evidence="1">
    <location>
        <begin position="256"/>
        <end position="279"/>
    </location>
</feature>
<gene>
    <name evidence="2" type="ORF">J3U76_05255</name>
</gene>
<feature type="transmembrane region" description="Helical" evidence="1">
    <location>
        <begin position="87"/>
        <end position="106"/>
    </location>
</feature>
<dbReference type="InterPro" id="IPR022604">
    <property type="entry name" value="DUF2955"/>
</dbReference>
<name>A0ABS3NEM5_9GAMM</name>
<sequence length="356" mass="38852">MRIRAVHSNIMPLKARRVFRLALTIALSLMLAYALGVDMPFLAPLFVFILGAAPKPPIALKGLLGLLLVFSLILSIGLLLLPFLMHYPITGLLLVFVGLFVSNFISINLGKAAAATLLTVGITMISAAGTVSFEAARAVIDALLVGVAVGVVCQWLVYPLFPEDEQQASGMPEKKADVVQSNWLALRATLIVFPCYLVLLINPAAFMPIIMKAVMLGQQTSIMNARHAGRELLGSTLMAGLFALLIWFGLSIAPNLWMYFLWMLLAALFISGKFYTVILSQYSPSFWQNVLITMLILLGPAVEDSANGKDVYQAFAVRMGLFIVITLYAWLALWGLEWLRCRTSSSSAESIALRAP</sequence>
<proteinExistence type="predicted"/>
<accession>A0ABS3NEM5</accession>
<evidence type="ECO:0000313" key="3">
    <source>
        <dbReference type="Proteomes" id="UP000664882"/>
    </source>
</evidence>
<feature type="transmembrane region" description="Helical" evidence="1">
    <location>
        <begin position="286"/>
        <end position="302"/>
    </location>
</feature>
<dbReference type="EMBL" id="JAGDFX010000005">
    <property type="protein sequence ID" value="MBO1519044.1"/>
    <property type="molecule type" value="Genomic_DNA"/>
</dbReference>
<reference evidence="2 3" key="1">
    <citation type="submission" date="2021-03" db="EMBL/GenBank/DDBJ databases">
        <title>Oceanisphaera sp. nov., isolated from the intestine.</title>
        <authorList>
            <person name="Zhao L.-H."/>
            <person name="Shi L.-F."/>
        </authorList>
    </citation>
    <scope>NUCLEOTIDE SEQUENCE [LARGE SCALE GENOMIC DNA]</scope>
    <source>
        <strain evidence="2 3">DM8</strain>
    </source>
</reference>
<protein>
    <submittedName>
        <fullName evidence="2">DUF2955 domain-containing protein</fullName>
    </submittedName>
</protein>
<keyword evidence="1" id="KW-0472">Membrane</keyword>